<dbReference type="GeneID" id="113431029"/>
<feature type="region of interest" description="Disordered" evidence="1">
    <location>
        <begin position="1"/>
        <end position="37"/>
    </location>
</feature>
<evidence type="ECO:0000313" key="4">
    <source>
        <dbReference type="RefSeq" id="XP_026549190.1"/>
    </source>
</evidence>
<proteinExistence type="predicted"/>
<evidence type="ECO:0000313" key="2">
    <source>
        <dbReference type="Proteomes" id="UP000504612"/>
    </source>
</evidence>
<dbReference type="RefSeq" id="XP_026549188.1">
    <property type="nucleotide sequence ID" value="XM_026693403.1"/>
</dbReference>
<keyword evidence="2" id="KW-1185">Reference proteome</keyword>
<feature type="compositionally biased region" description="Basic and acidic residues" evidence="1">
    <location>
        <begin position="1"/>
        <end position="13"/>
    </location>
</feature>
<dbReference type="Proteomes" id="UP000504612">
    <property type="component" value="Unplaced"/>
</dbReference>
<dbReference type="KEGG" id="nss:113431030"/>
<organism evidence="2 3">
    <name type="scientific">Notechis scutatus</name>
    <name type="common">mainland tiger snake</name>
    <dbReference type="NCBI Taxonomy" id="8663"/>
    <lineage>
        <taxon>Eukaryota</taxon>
        <taxon>Metazoa</taxon>
        <taxon>Chordata</taxon>
        <taxon>Craniata</taxon>
        <taxon>Vertebrata</taxon>
        <taxon>Euteleostomi</taxon>
        <taxon>Lepidosauria</taxon>
        <taxon>Squamata</taxon>
        <taxon>Bifurcata</taxon>
        <taxon>Unidentata</taxon>
        <taxon>Episquamata</taxon>
        <taxon>Toxicofera</taxon>
        <taxon>Serpentes</taxon>
        <taxon>Colubroidea</taxon>
        <taxon>Elapidae</taxon>
        <taxon>Hydrophiinae</taxon>
        <taxon>Notechis</taxon>
    </lineage>
</organism>
<gene>
    <name evidence="3" type="primary">LOC113431029</name>
    <name evidence="4" type="synonym">LOC113431030</name>
</gene>
<reference evidence="3 4" key="1">
    <citation type="submission" date="2025-04" db="UniProtKB">
        <authorList>
            <consortium name="RefSeq"/>
        </authorList>
    </citation>
    <scope>IDENTIFICATION</scope>
</reference>
<evidence type="ECO:0000256" key="1">
    <source>
        <dbReference type="SAM" id="MobiDB-lite"/>
    </source>
</evidence>
<dbReference type="KEGG" id="nss:113431029"/>
<name>A0A6J1W8J5_9SAUR</name>
<dbReference type="AlphaFoldDB" id="A0A6J1W8J5"/>
<dbReference type="RefSeq" id="XP_026549190.1">
    <property type="nucleotide sequence ID" value="XM_026693405.1"/>
</dbReference>
<accession>A0A6J1W8J5</accession>
<sequence>MKYDQTIMRRDPIFRISPQRKRTHQNPEELSQADDRDVLDERTRVESALASVNEGEKPVLIVHNLRKEYKHGKACSSPCFKKKEEKKVATRNVSFCVKKGLIGMNYILNSVSIVNLF</sequence>
<evidence type="ECO:0000313" key="3">
    <source>
        <dbReference type="RefSeq" id="XP_026549188.1"/>
    </source>
</evidence>
<protein>
    <submittedName>
        <fullName evidence="3 4">ATP-binding cassette sub-family A member 10-like</fullName>
    </submittedName>
</protein>